<keyword evidence="2" id="KW-1185">Reference proteome</keyword>
<evidence type="ECO:0000313" key="1">
    <source>
        <dbReference type="EMBL" id="GIH89996.1"/>
    </source>
</evidence>
<comment type="caution">
    <text evidence="1">The sequence shown here is derived from an EMBL/GenBank/DDBJ whole genome shotgun (WGS) entry which is preliminary data.</text>
</comment>
<protein>
    <submittedName>
        <fullName evidence="1">Uncharacterized protein</fullName>
    </submittedName>
</protein>
<accession>A0A8J3S834</accession>
<dbReference type="RefSeq" id="WP_204062384.1">
    <property type="nucleotide sequence ID" value="NZ_BOOJ01000008.1"/>
</dbReference>
<dbReference type="Gene3D" id="6.20.20.10">
    <property type="match status" value="1"/>
</dbReference>
<dbReference type="SUPFAM" id="SSF57938">
    <property type="entry name" value="DnaJ/Hsp40 cysteine-rich domain"/>
    <property type="match status" value="1"/>
</dbReference>
<reference evidence="1 2" key="1">
    <citation type="submission" date="2021-01" db="EMBL/GenBank/DDBJ databases">
        <title>Whole genome shotgun sequence of Planobispora siamensis NBRC 107568.</title>
        <authorList>
            <person name="Komaki H."/>
            <person name="Tamura T."/>
        </authorList>
    </citation>
    <scope>NUCLEOTIDE SEQUENCE [LARGE SCALE GENOMIC DNA]</scope>
    <source>
        <strain evidence="1 2">NBRC 107568</strain>
    </source>
</reference>
<sequence>MRHGNNITSQSKSYSHLRELVQEYVGGLLDRAFAEDDAHARRQGWQIIRKGTRRIYRDPRFDALQECVLCWGEGVTADEKRCSSCGGTGRINLLLRQVR</sequence>
<dbReference type="Proteomes" id="UP000619788">
    <property type="component" value="Unassembled WGS sequence"/>
</dbReference>
<proteinExistence type="predicted"/>
<organism evidence="1 2">
    <name type="scientific">Planobispora siamensis</name>
    <dbReference type="NCBI Taxonomy" id="936338"/>
    <lineage>
        <taxon>Bacteria</taxon>
        <taxon>Bacillati</taxon>
        <taxon>Actinomycetota</taxon>
        <taxon>Actinomycetes</taxon>
        <taxon>Streptosporangiales</taxon>
        <taxon>Streptosporangiaceae</taxon>
        <taxon>Planobispora</taxon>
    </lineage>
</organism>
<evidence type="ECO:0000313" key="2">
    <source>
        <dbReference type="Proteomes" id="UP000619788"/>
    </source>
</evidence>
<dbReference type="InterPro" id="IPR036410">
    <property type="entry name" value="HSP_DnaJ_Cys-rich_dom_sf"/>
</dbReference>
<gene>
    <name evidence="1" type="ORF">Psi01_06260</name>
</gene>
<dbReference type="EMBL" id="BOOJ01000008">
    <property type="protein sequence ID" value="GIH89996.1"/>
    <property type="molecule type" value="Genomic_DNA"/>
</dbReference>
<dbReference type="AlphaFoldDB" id="A0A8J3S834"/>
<name>A0A8J3S834_9ACTN</name>